<dbReference type="AlphaFoldDB" id="A0A0S2TCP7"/>
<dbReference type="Pfam" id="PF16870">
    <property type="entry name" value="OxoGdeHyase_C"/>
    <property type="match status" value="1"/>
</dbReference>
<dbReference type="Gene3D" id="1.10.287.1150">
    <property type="entry name" value="TPP helical domain"/>
    <property type="match status" value="1"/>
</dbReference>
<comment type="similarity">
    <text evidence="3">Belongs to the alpha-ketoglutarate dehydrogenase family.</text>
</comment>
<dbReference type="EC" id="1.2.4.2" evidence="5"/>
<keyword evidence="7 13" id="KW-0560">Oxidoreductase</keyword>
<evidence type="ECO:0000256" key="10">
    <source>
        <dbReference type="ARBA" id="ARBA00030680"/>
    </source>
</evidence>
<dbReference type="Proteomes" id="UP000055136">
    <property type="component" value="Chromosome"/>
</dbReference>
<dbReference type="InterPro" id="IPR011603">
    <property type="entry name" value="2oxoglutarate_DH_E1"/>
</dbReference>
<dbReference type="SUPFAM" id="SSF52518">
    <property type="entry name" value="Thiamin diphosphate-binding fold (THDP-binding)"/>
    <property type="match status" value="2"/>
</dbReference>
<reference evidence="13" key="1">
    <citation type="submission" date="2015-10" db="EMBL/GenBank/DDBJ databases">
        <title>Description of Candidatus Tenderia electrophaga gen. nov, sp. nov., an Uncultivated Electroautotroph from a Biocathode Enrichment.</title>
        <authorList>
            <person name="Eddie B.J."/>
            <person name="Malanoski A.P."/>
            <person name="Wang Z."/>
            <person name="Hall R.J."/>
            <person name="Oh S.D."/>
            <person name="Heiner C."/>
            <person name="Lin B."/>
            <person name="Strycharz-Glaven S.M."/>
        </authorList>
    </citation>
    <scope>NUCLEOTIDE SEQUENCE [LARGE SCALE GENOMIC DNA]</scope>
    <source>
        <strain evidence="13">NRL1</strain>
    </source>
</reference>
<feature type="domain" description="Transketolase-like pyrimidine-binding" evidence="12">
    <location>
        <begin position="605"/>
        <end position="798"/>
    </location>
</feature>
<accession>A0A0S2TCP7</accession>
<sequence>MSQDNSTDRYQRFLAHSHLFGANAPFIEELYQRYLQDPESVEPRWQAYFEQLQLEPGPVASDIDHSAVRKEFYQLVHARRGTPSTDTSGASVAMAASKQVAVLQLINAYRVRGHQQAVLDPLGLQEQTSISELDPSYHALTEADMDTVFSTGSLVGAPQAKLRDILVHLQQTYCRSVGAEYMHITDTIQKRWVQQQLEGSRSTPKFSPQMRHHILRKLVGAEGLEQYLHTKYVGQKRFSLEGGETLIPLLDELIWRAGSQNVKEAVVGMAHRGRLNVLVNIMGKNPAHMFQEFEGVCDTENNTCGDVKYHQGFSSDMKTPGGTVHLALAFNPSHLEIVNPVVEGSVRARQHRRRDITGSQVLPVLIHGDAAFAGQGVVMETLNMSQARGFTTGGTVHLIINNQIGFTTSNPLDARSTMYCTEVARMIQAPVFHVNGDDPEAVVFVTQLALDYRQQFGRDVVIDLVCYRRHGHNEADEPAVTQPIMYQSIRSHETTVKMYARRLIEEGVVSQEEADGMLDDYRAMLDEGKLVSRELATDVDKEFAVDWSPYKNVHWTHETDTALSLKQVREIARKLTTMPDGFELHSRAARLVEDRKKMAAGESPLDWGFAENVAYGGLLLEGHPIRLSGQDSGRGTFFHRHAVFHNQKKRGIYVPLQNLSEDQAHFRVIDSLLSEEAVLGFEYGYASASPESLVIWEAQFGDFANGAQVVIDQFISAGEVKWGRLCGLVMFLPHGYDGQGPEHSSARLERFLQLCAGDNMQVVYPTTPAQMFHMLRRQALRPYRKPLVVMSPKSLLRHKLSTSSLDDLTKGKFEVVIDEIDAIKPARVKRIVVCTGKVYFDLLEKRREHDLDDVAIIRLEQLYPLPEERLAEVLGRYNQAAEIVWCQEEPKNQGAWYFIHPRLRDLAGDNQRVLYAGRPEYAAPAEGLLYSHQAAQAELVDAALKGKAEAQQRTLRAVG</sequence>
<evidence type="ECO:0000256" key="8">
    <source>
        <dbReference type="ARBA" id="ARBA00023052"/>
    </source>
</evidence>
<dbReference type="GO" id="GO:0006096">
    <property type="term" value="P:glycolytic process"/>
    <property type="evidence" value="ECO:0007669"/>
    <property type="project" value="UniProtKB-KW"/>
</dbReference>
<evidence type="ECO:0000256" key="6">
    <source>
        <dbReference type="ARBA" id="ARBA00013321"/>
    </source>
</evidence>
<comment type="cofactor">
    <cofactor evidence="1">
        <name>thiamine diphosphate</name>
        <dbReference type="ChEBI" id="CHEBI:58937"/>
    </cofactor>
</comment>
<dbReference type="KEGG" id="tee:Tel_06945"/>
<evidence type="ECO:0000256" key="9">
    <source>
        <dbReference type="ARBA" id="ARBA00023152"/>
    </source>
</evidence>
<evidence type="ECO:0000256" key="4">
    <source>
        <dbReference type="ARBA" id="ARBA00011301"/>
    </source>
</evidence>
<dbReference type="EMBL" id="CP013099">
    <property type="protein sequence ID" value="ALP52911.1"/>
    <property type="molecule type" value="Genomic_DNA"/>
</dbReference>
<dbReference type="GO" id="GO:0004591">
    <property type="term" value="F:oxoglutarate dehydrogenase (succinyl-transferring) activity"/>
    <property type="evidence" value="ECO:0007669"/>
    <property type="project" value="UniProtKB-EC"/>
</dbReference>
<keyword evidence="9" id="KW-0324">Glycolysis</keyword>
<dbReference type="PANTHER" id="PTHR23152">
    <property type="entry name" value="2-OXOGLUTARATE DEHYDROGENASE"/>
    <property type="match status" value="1"/>
</dbReference>
<dbReference type="NCBIfam" id="NF006914">
    <property type="entry name" value="PRK09404.1"/>
    <property type="match status" value="1"/>
</dbReference>
<keyword evidence="14" id="KW-1185">Reference proteome</keyword>
<dbReference type="Gene3D" id="3.40.50.970">
    <property type="match status" value="1"/>
</dbReference>
<comment type="catalytic activity">
    <reaction evidence="11">
        <text>N(6)-[(R)-lipoyl]-L-lysyl-[protein] + 2-oxoglutarate + H(+) = N(6)-[(R)-S(8)-succinyldihydrolipoyl]-L-lysyl-[protein] + CO2</text>
        <dbReference type="Rhea" id="RHEA:12188"/>
        <dbReference type="Rhea" id="RHEA-COMP:10474"/>
        <dbReference type="Rhea" id="RHEA-COMP:20092"/>
        <dbReference type="ChEBI" id="CHEBI:15378"/>
        <dbReference type="ChEBI" id="CHEBI:16526"/>
        <dbReference type="ChEBI" id="CHEBI:16810"/>
        <dbReference type="ChEBI" id="CHEBI:83099"/>
        <dbReference type="ChEBI" id="CHEBI:83120"/>
        <dbReference type="EC" id="1.2.4.2"/>
    </reaction>
</comment>
<evidence type="ECO:0000256" key="3">
    <source>
        <dbReference type="ARBA" id="ARBA00006936"/>
    </source>
</evidence>
<dbReference type="PIRSF" id="PIRSF000157">
    <property type="entry name" value="Oxoglu_dh_E1"/>
    <property type="match status" value="1"/>
</dbReference>
<dbReference type="Gene3D" id="3.40.50.11610">
    <property type="entry name" value="Multifunctional 2-oxoglutarate metabolism enzyme, C-terminal domain"/>
    <property type="match status" value="1"/>
</dbReference>
<evidence type="ECO:0000256" key="11">
    <source>
        <dbReference type="ARBA" id="ARBA00051911"/>
    </source>
</evidence>
<proteinExistence type="inferred from homology"/>
<comment type="subunit">
    <text evidence="4">Homodimer. Part of the 2-oxoglutarate dehydrogenase (OGDH) complex composed of E1 (2-oxoglutarate dehydrogenase), E2 (dihydrolipoamide succinyltransferase) and E3 (dihydrolipoamide dehydrogenase); the complex contains multiple copies of the three enzymatic components (E1, E2 and E3).</text>
</comment>
<dbReference type="NCBIfam" id="NF008907">
    <property type="entry name" value="PRK12270.1"/>
    <property type="match status" value="1"/>
</dbReference>
<keyword evidence="8" id="KW-0786">Thiamine pyrophosphate</keyword>
<dbReference type="CDD" id="cd02016">
    <property type="entry name" value="TPP_E1_OGDC_like"/>
    <property type="match status" value="1"/>
</dbReference>
<evidence type="ECO:0000259" key="12">
    <source>
        <dbReference type="SMART" id="SM00861"/>
    </source>
</evidence>
<protein>
    <recommendedName>
        <fullName evidence="6">2-oxoglutarate dehydrogenase E1 component</fullName>
        <ecNumber evidence="5">1.2.4.2</ecNumber>
    </recommendedName>
    <alternativeName>
        <fullName evidence="10">Alpha-ketoglutarate dehydrogenase</fullName>
    </alternativeName>
</protein>
<comment type="function">
    <text evidence="2">E1 component of the 2-oxoglutarate dehydrogenase (OGDH) complex which catalyzes the decarboxylation of 2-oxoglutarate, the first step in the conversion of 2-oxoglutarate to succinyl-CoA and CO(2).</text>
</comment>
<dbReference type="GO" id="GO:0006099">
    <property type="term" value="P:tricarboxylic acid cycle"/>
    <property type="evidence" value="ECO:0007669"/>
    <property type="project" value="TreeGrafter"/>
</dbReference>
<dbReference type="InterPro" id="IPR005475">
    <property type="entry name" value="Transketolase-like_Pyr-bd"/>
</dbReference>
<evidence type="ECO:0000256" key="2">
    <source>
        <dbReference type="ARBA" id="ARBA00003906"/>
    </source>
</evidence>
<gene>
    <name evidence="13" type="primary">sucA</name>
    <name evidence="13" type="ORF">Tel_06945</name>
</gene>
<name>A0A0S2TCP7_9GAMM</name>
<dbReference type="FunFam" id="3.40.50.970:FF:000014">
    <property type="entry name" value="2-oxoglutarate dehydrogenase E1 component"/>
    <property type="match status" value="1"/>
</dbReference>
<dbReference type="SMART" id="SM00861">
    <property type="entry name" value="Transket_pyr"/>
    <property type="match status" value="1"/>
</dbReference>
<dbReference type="FunFam" id="1.10.287.1150:FF:000004">
    <property type="entry name" value="2-oxoglutarate dehydrogenase E1 component"/>
    <property type="match status" value="1"/>
</dbReference>
<dbReference type="NCBIfam" id="TIGR00239">
    <property type="entry name" value="2oxo_dh_E1"/>
    <property type="match status" value="1"/>
</dbReference>
<dbReference type="InterPro" id="IPR031717">
    <property type="entry name" value="ODO-1/KGD_C"/>
</dbReference>
<dbReference type="GO" id="GO:0045252">
    <property type="term" value="C:oxoglutarate dehydrogenase complex"/>
    <property type="evidence" value="ECO:0007669"/>
    <property type="project" value="TreeGrafter"/>
</dbReference>
<dbReference type="STRING" id="1748243.Tel_06945"/>
<evidence type="ECO:0000313" key="13">
    <source>
        <dbReference type="EMBL" id="ALP52911.1"/>
    </source>
</evidence>
<evidence type="ECO:0000256" key="1">
    <source>
        <dbReference type="ARBA" id="ARBA00001964"/>
    </source>
</evidence>
<dbReference type="Gene3D" id="3.40.50.12470">
    <property type="match status" value="1"/>
</dbReference>
<dbReference type="Pfam" id="PF16078">
    <property type="entry name" value="2-oxogl_dehyd_N"/>
    <property type="match status" value="1"/>
</dbReference>
<evidence type="ECO:0000256" key="7">
    <source>
        <dbReference type="ARBA" id="ARBA00023002"/>
    </source>
</evidence>
<evidence type="ECO:0000256" key="5">
    <source>
        <dbReference type="ARBA" id="ARBA00012280"/>
    </source>
</evidence>
<organism evidence="13 14">
    <name type="scientific">Candidatus Tenderia electrophaga</name>
    <dbReference type="NCBI Taxonomy" id="1748243"/>
    <lineage>
        <taxon>Bacteria</taxon>
        <taxon>Pseudomonadati</taxon>
        <taxon>Pseudomonadota</taxon>
        <taxon>Gammaproteobacteria</taxon>
        <taxon>Candidatus Tenderiales</taxon>
        <taxon>Candidatus Tenderiaceae</taxon>
        <taxon>Candidatus Tenderia</taxon>
    </lineage>
</organism>
<dbReference type="InterPro" id="IPR042179">
    <property type="entry name" value="KGD_C_sf"/>
</dbReference>
<dbReference type="InterPro" id="IPR029061">
    <property type="entry name" value="THDP-binding"/>
</dbReference>
<dbReference type="Pfam" id="PF02779">
    <property type="entry name" value="Transket_pyr"/>
    <property type="match status" value="1"/>
</dbReference>
<dbReference type="GO" id="GO:0005829">
    <property type="term" value="C:cytosol"/>
    <property type="evidence" value="ECO:0007669"/>
    <property type="project" value="TreeGrafter"/>
</dbReference>
<dbReference type="Pfam" id="PF00676">
    <property type="entry name" value="E1_dh"/>
    <property type="match status" value="1"/>
</dbReference>
<evidence type="ECO:0000313" key="14">
    <source>
        <dbReference type="Proteomes" id="UP000055136"/>
    </source>
</evidence>
<dbReference type="PANTHER" id="PTHR23152:SF4">
    <property type="entry name" value="2-OXOADIPATE DEHYDROGENASE COMPLEX COMPONENT E1"/>
    <property type="match status" value="1"/>
</dbReference>
<dbReference type="InterPro" id="IPR032106">
    <property type="entry name" value="2-oxogl_dehyd_N"/>
</dbReference>
<dbReference type="FunFam" id="3.40.50.12470:FF:000009">
    <property type="entry name" value="2-oxoglutarate dehydrogenase E1 component"/>
    <property type="match status" value="1"/>
</dbReference>
<dbReference type="InterPro" id="IPR001017">
    <property type="entry name" value="DH_E1"/>
</dbReference>
<dbReference type="GO" id="GO:0030976">
    <property type="term" value="F:thiamine pyrophosphate binding"/>
    <property type="evidence" value="ECO:0007669"/>
    <property type="project" value="InterPro"/>
</dbReference>